<feature type="domain" description="Retroviral polymerase SH3-like" evidence="4">
    <location>
        <begin position="266"/>
        <end position="326"/>
    </location>
</feature>
<dbReference type="InterPro" id="IPR013103">
    <property type="entry name" value="RVT_2"/>
</dbReference>
<dbReference type="Pfam" id="PF25597">
    <property type="entry name" value="SH3_retrovirus"/>
    <property type="match status" value="1"/>
</dbReference>
<dbReference type="PANTHER" id="PTHR11439:SF461">
    <property type="entry name" value="OS10G0432200 PROTEIN"/>
    <property type="match status" value="1"/>
</dbReference>
<feature type="compositionally biased region" description="Pro residues" evidence="1">
    <location>
        <begin position="373"/>
        <end position="391"/>
    </location>
</feature>
<sequence length="931" mass="104657">MGLLISFDFSGCVIQDPKTKKILGKGRRVGRTLEVVYLRLPLSSSYTNLTASVSIIPSFDLWHARLGHLSSARIKLLANSGLLGNITSNEVSCLSCKLGKHDALPFEINDYTSISSIDLIHSDVWGPAPHLSMGGCRYFVIFVHDHTRFTWIYLMKHRSELPQIYITFTQSSLITFLRSQGTISQYSCLGTSPQNGRAERKHRHILDTIRTLLISAKCPERFWGEATFTAVYTINRHPTPTLQNKSPYEALYGITPAYKLLKVWGCACFVQLQPHEHTKLQPHSRLCLFLGYGIEHKGYRCWDPISKRPHISRHVTFWEHVPFYTMPNSNSETPISTVPFFTDSSVSLDLPFPIPTPNSEAPTDVASPVPSTHIPPPPGSPDPIFVPPTQPSVPSQQSSSEPSMESTDPGPSSSENVRRSNRARKQLPTSSSSSHWQAAMQEEIQALAKAQTWDSVLLPPKKRLIGSKWVFKIKTKSHGSIDRYNARLVAKGFNQEYGIDYEETFTPVARVTSIRSLLAIAATKHWPLFQMDAKNAFLNGDLSEEVYMTPPPGVSLPRGHVCRLRKALYGLKQAPRAWFEKFSNMVLSLGFSASNYDFGLFTRTTDSGTILLLLYVDDMIITGSDTTGITHLKQSLSSSFEMKDLGLLHYFLGLEVLSDTAGTYLCQAKYTSDLLSRAGITDNKVASTPLEHNLHLSPNTGPPLRDPTLYRQLVGSLVYLTVTRPDIAYAVHTVSQFMTAPCSDHYVVVLRILRYLKGTMFHGLYFSSTSSLILRGFFDVDWDSDMTDRRSITVYCFFLSDSLISWRSKKQSLTARSSTEAEYRALADTSQELIWLRWLLSDMGAPQQSPTLLWCDNTSIIQIAHNDVFHERTKHIEIDCHFVRQHVVLKTIQLQSISTDDQSADIFTKAHLPERFRELVSKLNLGHSSPD</sequence>
<dbReference type="InterPro" id="IPR012337">
    <property type="entry name" value="RNaseH-like_sf"/>
</dbReference>
<feature type="compositionally biased region" description="Polar residues" evidence="1">
    <location>
        <begin position="427"/>
        <end position="436"/>
    </location>
</feature>
<feature type="domain" description="Reverse transcriptase Ty1/copia-type" evidence="2">
    <location>
        <begin position="451"/>
        <end position="691"/>
    </location>
</feature>
<dbReference type="GO" id="GO:0003676">
    <property type="term" value="F:nucleic acid binding"/>
    <property type="evidence" value="ECO:0007669"/>
    <property type="project" value="InterPro"/>
</dbReference>
<proteinExistence type="predicted"/>
<accession>A0AA38SGX3</accession>
<dbReference type="Pfam" id="PF07727">
    <property type="entry name" value="RVT_2"/>
    <property type="match status" value="1"/>
</dbReference>
<dbReference type="InterPro" id="IPR043502">
    <property type="entry name" value="DNA/RNA_pol_sf"/>
</dbReference>
<evidence type="ECO:0000313" key="5">
    <source>
        <dbReference type="EMBL" id="KAJ9542505.1"/>
    </source>
</evidence>
<name>A0AA38SGX3_9ASTR</name>
<evidence type="ECO:0000259" key="3">
    <source>
        <dbReference type="Pfam" id="PF13976"/>
    </source>
</evidence>
<keyword evidence="6" id="KW-1185">Reference proteome</keyword>
<feature type="compositionally biased region" description="Low complexity" evidence="1">
    <location>
        <begin position="392"/>
        <end position="407"/>
    </location>
</feature>
<dbReference type="EMBL" id="JARYMX010000007">
    <property type="protein sequence ID" value="KAJ9542505.1"/>
    <property type="molecule type" value="Genomic_DNA"/>
</dbReference>
<evidence type="ECO:0000256" key="1">
    <source>
        <dbReference type="SAM" id="MobiDB-lite"/>
    </source>
</evidence>
<dbReference type="Gene3D" id="3.30.420.10">
    <property type="entry name" value="Ribonuclease H-like superfamily/Ribonuclease H"/>
    <property type="match status" value="1"/>
</dbReference>
<dbReference type="Proteomes" id="UP001172457">
    <property type="component" value="Chromosome 7"/>
</dbReference>
<dbReference type="InterPro" id="IPR057670">
    <property type="entry name" value="SH3_retrovirus"/>
</dbReference>
<dbReference type="InterPro" id="IPR025724">
    <property type="entry name" value="GAG-pre-integrase_dom"/>
</dbReference>
<feature type="domain" description="GAG-pre-integrase" evidence="3">
    <location>
        <begin position="40"/>
        <end position="101"/>
    </location>
</feature>
<dbReference type="Pfam" id="PF13976">
    <property type="entry name" value="gag_pre-integrs"/>
    <property type="match status" value="1"/>
</dbReference>
<evidence type="ECO:0000313" key="6">
    <source>
        <dbReference type="Proteomes" id="UP001172457"/>
    </source>
</evidence>
<organism evidence="5 6">
    <name type="scientific">Centaurea solstitialis</name>
    <name type="common">yellow star-thistle</name>
    <dbReference type="NCBI Taxonomy" id="347529"/>
    <lineage>
        <taxon>Eukaryota</taxon>
        <taxon>Viridiplantae</taxon>
        <taxon>Streptophyta</taxon>
        <taxon>Embryophyta</taxon>
        <taxon>Tracheophyta</taxon>
        <taxon>Spermatophyta</taxon>
        <taxon>Magnoliopsida</taxon>
        <taxon>eudicotyledons</taxon>
        <taxon>Gunneridae</taxon>
        <taxon>Pentapetalae</taxon>
        <taxon>asterids</taxon>
        <taxon>campanulids</taxon>
        <taxon>Asterales</taxon>
        <taxon>Asteraceae</taxon>
        <taxon>Carduoideae</taxon>
        <taxon>Cardueae</taxon>
        <taxon>Centaureinae</taxon>
        <taxon>Centaurea</taxon>
    </lineage>
</organism>
<evidence type="ECO:0000259" key="4">
    <source>
        <dbReference type="Pfam" id="PF25597"/>
    </source>
</evidence>
<dbReference type="SUPFAM" id="SSF53098">
    <property type="entry name" value="Ribonuclease H-like"/>
    <property type="match status" value="1"/>
</dbReference>
<protein>
    <recommendedName>
        <fullName evidence="7">Integrase catalytic domain-containing protein</fullName>
    </recommendedName>
</protein>
<evidence type="ECO:0000259" key="2">
    <source>
        <dbReference type="Pfam" id="PF07727"/>
    </source>
</evidence>
<feature type="region of interest" description="Disordered" evidence="1">
    <location>
        <begin position="352"/>
        <end position="438"/>
    </location>
</feature>
<dbReference type="CDD" id="cd09272">
    <property type="entry name" value="RNase_HI_RT_Ty1"/>
    <property type="match status" value="1"/>
</dbReference>
<dbReference type="AlphaFoldDB" id="A0AA38SGX3"/>
<reference evidence="5" key="1">
    <citation type="submission" date="2023-03" db="EMBL/GenBank/DDBJ databases">
        <title>Chromosome-scale reference genome and RAD-based genetic map of yellow starthistle (Centaurea solstitialis) reveal putative structural variation and QTLs associated with invader traits.</title>
        <authorList>
            <person name="Reatini B."/>
            <person name="Cang F.A."/>
            <person name="Jiang Q."/>
            <person name="Mckibben M.T.W."/>
            <person name="Barker M.S."/>
            <person name="Rieseberg L.H."/>
            <person name="Dlugosch K.M."/>
        </authorList>
    </citation>
    <scope>NUCLEOTIDE SEQUENCE</scope>
    <source>
        <strain evidence="5">CAN-66</strain>
        <tissue evidence="5">Leaf</tissue>
    </source>
</reference>
<dbReference type="PANTHER" id="PTHR11439">
    <property type="entry name" value="GAG-POL-RELATED RETROTRANSPOSON"/>
    <property type="match status" value="1"/>
</dbReference>
<gene>
    <name evidence="5" type="ORF">OSB04_029011</name>
</gene>
<dbReference type="InterPro" id="IPR036397">
    <property type="entry name" value="RNaseH_sf"/>
</dbReference>
<evidence type="ECO:0008006" key="7">
    <source>
        <dbReference type="Google" id="ProtNLM"/>
    </source>
</evidence>
<dbReference type="SUPFAM" id="SSF56672">
    <property type="entry name" value="DNA/RNA polymerases"/>
    <property type="match status" value="1"/>
</dbReference>
<comment type="caution">
    <text evidence="5">The sequence shown here is derived from an EMBL/GenBank/DDBJ whole genome shotgun (WGS) entry which is preliminary data.</text>
</comment>